<evidence type="ECO:0000256" key="1">
    <source>
        <dbReference type="SAM" id="MobiDB-lite"/>
    </source>
</evidence>
<evidence type="ECO:0000313" key="3">
    <source>
        <dbReference type="Proteomes" id="UP000198341"/>
    </source>
</evidence>
<dbReference type="RefSeq" id="XP_007512878.1">
    <property type="nucleotide sequence ID" value="XM_007512816.1"/>
</dbReference>
<sequence length="363" mass="41144">MSTIPSSSPSSSSSPFYYVFAYDSSISNENNEIERVVHFYPEETSERIQCETSAFLCGLDAFMSTFLTSEDDENEEEKEDDDEKEEDEKTTTEKKGFSSSDSSFIGAKTRGKFYCAVNVLSSVWLAVVEVSVDSSSSRRYPLEMEQQQQQHHQQQGNERLRVLRDVMEREVKEKLFVNDDTAPLVVAADAERRRRGTSSSSEEEEKRKWKEELKRLIDRLGERLNDESSSSFAMGGAMMKTSSVTETKDDEDVAYVLEERENRSGCFVQTSASKSLDALSLISKREATKLRDEMESVLEEDESGSSATRTSTTIERATRPGHDAWLWSRVIADRTKRLFFITEREDVKTLLQANDAVNELGAA</sequence>
<evidence type="ECO:0000313" key="2">
    <source>
        <dbReference type="EMBL" id="CCO16436.1"/>
    </source>
</evidence>
<feature type="region of interest" description="Disordered" evidence="1">
    <location>
        <begin position="188"/>
        <end position="208"/>
    </location>
</feature>
<gene>
    <name evidence="2" type="ORF">Bathy05g04660</name>
</gene>
<keyword evidence="3" id="KW-1185">Reference proteome</keyword>
<dbReference type="KEGG" id="bpg:Bathy05g04660"/>
<feature type="compositionally biased region" description="Polar residues" evidence="1">
    <location>
        <begin position="304"/>
        <end position="315"/>
    </location>
</feature>
<protein>
    <submittedName>
        <fullName evidence="2">Uncharacterized protein</fullName>
    </submittedName>
</protein>
<dbReference type="GeneID" id="19015969"/>
<organism evidence="2 3">
    <name type="scientific">Bathycoccus prasinos</name>
    <dbReference type="NCBI Taxonomy" id="41875"/>
    <lineage>
        <taxon>Eukaryota</taxon>
        <taxon>Viridiplantae</taxon>
        <taxon>Chlorophyta</taxon>
        <taxon>Mamiellophyceae</taxon>
        <taxon>Mamiellales</taxon>
        <taxon>Bathycoccaceae</taxon>
        <taxon>Bathycoccus</taxon>
    </lineage>
</organism>
<feature type="compositionally biased region" description="Acidic residues" evidence="1">
    <location>
        <begin position="69"/>
        <end position="86"/>
    </location>
</feature>
<reference evidence="2 3" key="1">
    <citation type="submission" date="2011-10" db="EMBL/GenBank/DDBJ databases">
        <authorList>
            <person name="Genoscope - CEA"/>
        </authorList>
    </citation>
    <scope>NUCLEOTIDE SEQUENCE [LARGE SCALE GENOMIC DNA]</scope>
    <source>
        <strain evidence="2 3">RCC 1105</strain>
    </source>
</reference>
<proteinExistence type="predicted"/>
<dbReference type="EMBL" id="FO082274">
    <property type="protein sequence ID" value="CCO16436.1"/>
    <property type="molecule type" value="Genomic_DNA"/>
</dbReference>
<feature type="region of interest" description="Disordered" evidence="1">
    <location>
        <begin position="68"/>
        <end position="101"/>
    </location>
</feature>
<accession>K8EEK5</accession>
<dbReference type="AlphaFoldDB" id="K8EEK5"/>
<feature type="region of interest" description="Disordered" evidence="1">
    <location>
        <begin position="295"/>
        <end position="315"/>
    </location>
</feature>
<dbReference type="Proteomes" id="UP000198341">
    <property type="component" value="Chromosome 5"/>
</dbReference>
<name>K8EEK5_9CHLO</name>
<feature type="compositionally biased region" description="Basic and acidic residues" evidence="1">
    <location>
        <begin position="87"/>
        <end position="96"/>
    </location>
</feature>